<evidence type="ECO:0000259" key="9">
    <source>
        <dbReference type="Pfam" id="PF00884"/>
    </source>
</evidence>
<comment type="caution">
    <text evidence="10">The sequence shown here is derived from an EMBL/GenBank/DDBJ whole genome shotgun (WGS) entry which is preliminary data.</text>
</comment>
<dbReference type="PANTHER" id="PTHR47371:SF1">
    <property type="entry name" value="LIPOTEICHOIC ACID SYNTHASE-LIKE YQGS"/>
    <property type="match status" value="1"/>
</dbReference>
<keyword evidence="5 8" id="KW-1133">Transmembrane helix</keyword>
<evidence type="ECO:0000256" key="6">
    <source>
        <dbReference type="ARBA" id="ARBA00023136"/>
    </source>
</evidence>
<dbReference type="Proteomes" id="UP001230005">
    <property type="component" value="Unassembled WGS sequence"/>
</dbReference>
<dbReference type="InterPro" id="IPR000917">
    <property type="entry name" value="Sulfatase_N"/>
</dbReference>
<gene>
    <name evidence="10" type="ORF">J2S74_004769</name>
</gene>
<comment type="subcellular location">
    <subcellularLocation>
        <location evidence="1">Cell membrane</location>
        <topology evidence="1">Multi-pass membrane protein</topology>
    </subcellularLocation>
</comment>
<keyword evidence="3 7" id="KW-1003">Cell membrane</keyword>
<dbReference type="Gene3D" id="3.40.720.10">
    <property type="entry name" value="Alkaline Phosphatase, subunit A"/>
    <property type="match status" value="1"/>
</dbReference>
<evidence type="ECO:0000256" key="2">
    <source>
        <dbReference type="ARBA" id="ARBA00009983"/>
    </source>
</evidence>
<feature type="transmembrane region" description="Helical" evidence="8">
    <location>
        <begin position="144"/>
        <end position="163"/>
    </location>
</feature>
<evidence type="ECO:0000256" key="5">
    <source>
        <dbReference type="ARBA" id="ARBA00022989"/>
    </source>
</evidence>
<evidence type="ECO:0000256" key="3">
    <source>
        <dbReference type="ARBA" id="ARBA00022475"/>
    </source>
</evidence>
<dbReference type="InterPro" id="IPR012160">
    <property type="entry name" value="LtaS-like"/>
</dbReference>
<organism evidence="10 11">
    <name type="scientific">Evansella vedderi</name>
    <dbReference type="NCBI Taxonomy" id="38282"/>
    <lineage>
        <taxon>Bacteria</taxon>
        <taxon>Bacillati</taxon>
        <taxon>Bacillota</taxon>
        <taxon>Bacilli</taxon>
        <taxon>Bacillales</taxon>
        <taxon>Bacillaceae</taxon>
        <taxon>Evansella</taxon>
    </lineage>
</organism>
<comment type="similarity">
    <text evidence="2 7">Belongs to the LTA synthase family.</text>
</comment>
<dbReference type="EMBL" id="JAUSUG010000025">
    <property type="protein sequence ID" value="MDQ0257311.1"/>
    <property type="molecule type" value="Genomic_DNA"/>
</dbReference>
<protein>
    <submittedName>
        <fullName evidence="10">Phosphoglycerol transferase MdoB-like AlkP superfamily enzyme</fullName>
    </submittedName>
</protein>
<evidence type="ECO:0000256" key="4">
    <source>
        <dbReference type="ARBA" id="ARBA00022692"/>
    </source>
</evidence>
<evidence type="ECO:0000256" key="1">
    <source>
        <dbReference type="ARBA" id="ARBA00004651"/>
    </source>
</evidence>
<evidence type="ECO:0000256" key="7">
    <source>
        <dbReference type="PIRNR" id="PIRNR005091"/>
    </source>
</evidence>
<evidence type="ECO:0000313" key="11">
    <source>
        <dbReference type="Proteomes" id="UP001230005"/>
    </source>
</evidence>
<sequence length="601" mass="69540">MLICILSLWLKTFLVSSITFTININQYFEAIIFAVNPLIFLSIIFGLGLFFKPKLQFKYFFTITLLLTSVLYANVVYYREFSDIITLPMLLMSSNMGDLSTSIVALINWFDIFYFLDIIVIAYFFFKRPVWIKAIKVPFKESKAVITTVLIVITIIISQVNALDKAHAFNRQQLIQSLGLYNFYIYDALVQTQTSTQTVFAEKEDLTSILDFLDEKRVAPNEDLFGIAEDMNVIVVSLESVESFVIGETLHGEEITPFLNELIEDSFYFENFYYQTGQGKTSDAEFLVNTSLYPLGRGAVFLTHAENEYRGLPQTLANRGYYTANFHANDISFYNRHIMYPNLGYDHTYSFGDYDISLLNSVGWGMKDIDFVEQTMDYMAEIPEPFYSTLLTLTNHFPYELDEEDHFIEPFDSESDIVNQYFPTVRYTDEAMRIMVDRLKEEGLYENTMLVMYGDHYGIAKSHYEELSKFLGKEITLHEEIKLERVPLIIHIPGVEGKILNTISGQVDVMPTLLNLLGIPEGEHIMFGNDLFTKERENFAVLRDGTVITDELIFTNEICLDYETGEERPLDDCEDIREKGLLELYYSDQLIYGDLLRFDEQ</sequence>
<name>A0ABU0A1F0_9BACI</name>
<keyword evidence="6 7" id="KW-0472">Membrane</keyword>
<keyword evidence="11" id="KW-1185">Reference proteome</keyword>
<dbReference type="CDD" id="cd16015">
    <property type="entry name" value="LTA_synthase"/>
    <property type="match status" value="1"/>
</dbReference>
<feature type="transmembrane region" description="Helical" evidence="8">
    <location>
        <begin position="99"/>
        <end position="124"/>
    </location>
</feature>
<keyword evidence="4 8" id="KW-0812">Transmembrane</keyword>
<dbReference type="PIRSF" id="PIRSF005091">
    <property type="entry name" value="Mmb_sulf_HI1246"/>
    <property type="match status" value="1"/>
</dbReference>
<evidence type="ECO:0000313" key="10">
    <source>
        <dbReference type="EMBL" id="MDQ0257311.1"/>
    </source>
</evidence>
<dbReference type="PANTHER" id="PTHR47371">
    <property type="entry name" value="LIPOTEICHOIC ACID SYNTHASE"/>
    <property type="match status" value="1"/>
</dbReference>
<feature type="transmembrane region" description="Helical" evidence="8">
    <location>
        <begin position="27"/>
        <end position="50"/>
    </location>
</feature>
<dbReference type="Gene3D" id="3.30.1120.170">
    <property type="match status" value="1"/>
</dbReference>
<feature type="transmembrane region" description="Helical" evidence="8">
    <location>
        <begin position="57"/>
        <end position="79"/>
    </location>
</feature>
<dbReference type="InterPro" id="IPR017850">
    <property type="entry name" value="Alkaline_phosphatase_core_sf"/>
</dbReference>
<reference evidence="10 11" key="1">
    <citation type="submission" date="2023-07" db="EMBL/GenBank/DDBJ databases">
        <title>Genomic Encyclopedia of Type Strains, Phase IV (KMG-IV): sequencing the most valuable type-strain genomes for metagenomic binning, comparative biology and taxonomic classification.</title>
        <authorList>
            <person name="Goeker M."/>
        </authorList>
    </citation>
    <scope>NUCLEOTIDE SEQUENCE [LARGE SCALE GENOMIC DNA]</scope>
    <source>
        <strain evidence="10 11">DSM 9768</strain>
    </source>
</reference>
<feature type="domain" description="Sulfatase N-terminal" evidence="9">
    <location>
        <begin position="232"/>
        <end position="519"/>
    </location>
</feature>
<dbReference type="SUPFAM" id="SSF53649">
    <property type="entry name" value="Alkaline phosphatase-like"/>
    <property type="match status" value="1"/>
</dbReference>
<evidence type="ECO:0000256" key="8">
    <source>
        <dbReference type="SAM" id="Phobius"/>
    </source>
</evidence>
<dbReference type="InterPro" id="IPR050448">
    <property type="entry name" value="OpgB/LTA_synthase_biosynth"/>
</dbReference>
<proteinExistence type="inferred from homology"/>
<accession>A0ABU0A1F0</accession>
<dbReference type="Pfam" id="PF00884">
    <property type="entry name" value="Sulfatase"/>
    <property type="match status" value="1"/>
</dbReference>